<dbReference type="AlphaFoldDB" id="A0A2P5C786"/>
<evidence type="ECO:0000313" key="1">
    <source>
        <dbReference type="EMBL" id="PON56946.1"/>
    </source>
</evidence>
<protein>
    <submittedName>
        <fullName evidence="1">Uncharacterized protein</fullName>
    </submittedName>
</protein>
<gene>
    <name evidence="1" type="ORF">PanWU01x14_178120</name>
</gene>
<sequence length="78" mass="9028">MGNVLKTTPGDGWSCHLGKPPRKTTYGITSNTLRANCVLGVIYLPWSAKERETVYMVPWSLVQSHKHEEDIWSIYHRW</sequence>
<dbReference type="Proteomes" id="UP000237105">
    <property type="component" value="Unassembled WGS sequence"/>
</dbReference>
<evidence type="ECO:0000313" key="2">
    <source>
        <dbReference type="Proteomes" id="UP000237105"/>
    </source>
</evidence>
<proteinExistence type="predicted"/>
<comment type="caution">
    <text evidence="1">The sequence shown here is derived from an EMBL/GenBank/DDBJ whole genome shotgun (WGS) entry which is preliminary data.</text>
</comment>
<keyword evidence="2" id="KW-1185">Reference proteome</keyword>
<organism evidence="1 2">
    <name type="scientific">Parasponia andersonii</name>
    <name type="common">Sponia andersonii</name>
    <dbReference type="NCBI Taxonomy" id="3476"/>
    <lineage>
        <taxon>Eukaryota</taxon>
        <taxon>Viridiplantae</taxon>
        <taxon>Streptophyta</taxon>
        <taxon>Embryophyta</taxon>
        <taxon>Tracheophyta</taxon>
        <taxon>Spermatophyta</taxon>
        <taxon>Magnoliopsida</taxon>
        <taxon>eudicotyledons</taxon>
        <taxon>Gunneridae</taxon>
        <taxon>Pentapetalae</taxon>
        <taxon>rosids</taxon>
        <taxon>fabids</taxon>
        <taxon>Rosales</taxon>
        <taxon>Cannabaceae</taxon>
        <taxon>Parasponia</taxon>
    </lineage>
</organism>
<name>A0A2P5C786_PARAD</name>
<accession>A0A2P5C786</accession>
<dbReference type="EMBL" id="JXTB01000165">
    <property type="protein sequence ID" value="PON56946.1"/>
    <property type="molecule type" value="Genomic_DNA"/>
</dbReference>
<reference evidence="2" key="1">
    <citation type="submission" date="2016-06" db="EMBL/GenBank/DDBJ databases">
        <title>Parallel loss of symbiosis genes in relatives of nitrogen-fixing non-legume Parasponia.</title>
        <authorList>
            <person name="Van Velzen R."/>
            <person name="Holmer R."/>
            <person name="Bu F."/>
            <person name="Rutten L."/>
            <person name="Van Zeijl A."/>
            <person name="Liu W."/>
            <person name="Santuari L."/>
            <person name="Cao Q."/>
            <person name="Sharma T."/>
            <person name="Shen D."/>
            <person name="Roswanjaya Y."/>
            <person name="Wardhani T."/>
            <person name="Kalhor M.S."/>
            <person name="Jansen J."/>
            <person name="Van den Hoogen J."/>
            <person name="Gungor B."/>
            <person name="Hartog M."/>
            <person name="Hontelez J."/>
            <person name="Verver J."/>
            <person name="Yang W.-C."/>
            <person name="Schijlen E."/>
            <person name="Repin R."/>
            <person name="Schilthuizen M."/>
            <person name="Schranz E."/>
            <person name="Heidstra R."/>
            <person name="Miyata K."/>
            <person name="Fedorova E."/>
            <person name="Kohlen W."/>
            <person name="Bisseling T."/>
            <person name="Smit S."/>
            <person name="Geurts R."/>
        </authorList>
    </citation>
    <scope>NUCLEOTIDE SEQUENCE [LARGE SCALE GENOMIC DNA]</scope>
    <source>
        <strain evidence="2">cv. WU1-14</strain>
    </source>
</reference>
<dbReference type="OrthoDB" id="10326351at2759"/>